<dbReference type="InterPro" id="IPR002372">
    <property type="entry name" value="PQQ_rpt_dom"/>
</dbReference>
<dbReference type="PANTHER" id="PTHR34512">
    <property type="entry name" value="CELL SURFACE PROTEIN"/>
    <property type="match status" value="1"/>
</dbReference>
<feature type="domain" description="Pyrrolo-quinoline quinone repeat" evidence="1">
    <location>
        <begin position="56"/>
        <end position="282"/>
    </location>
</feature>
<accession>A0A9Q5BZS2</accession>
<sequence>MFRKNLVHISHSDLVSLSIKWIKKYPWLIRTVFFDYEDDTSAYVEAYSEKKQEYILTKFNQITGDIKWQTHVVNGGYGTPIVFKNLVFCLNSFDSIAAYNKNNGKYLFNRKFDDRIRSSMNVIDGYIWFSHTSHLIALDENGKIIHDFHVPNAFLYGTVSKYQDELIIIGTKYIQDENTSNKFIWAIDKKNGNKLFEVNLGVGSIISTDTSGFWLQKGYIYASNNDKIFKISAQNGKIVWQRKVNGNVHRHTVIADSQAVYYTTLKGEFGSLKLKNGTVNWKVNIEEGIITPPTVINGSLLIIGDSSIYVVDKKEGLIYQKIPTGHSPYSAATIFRNRVFLGAGEPPINGLLFCFEFNQGVNNNLEISQDFYVGNTLNSKKLQLTIETKNNWDEAIIDPSVLSDAAEIKGQKIGNNIFVFQIPLKNTNINSWYTLSIKLKEKRQIKIVTTAIKIRRTDQLPRKVTLSNFNKIANESTPFNSGSALTQMIEEEYGKKISQEDFRDIIDYLKKTSKWKDADFQTWRLLLKRALSSPAKDLNEFIKLEDENDGHPE</sequence>
<dbReference type="Proteomes" id="UP000601587">
    <property type="component" value="Unassembled WGS sequence"/>
</dbReference>
<dbReference type="SUPFAM" id="SSF50998">
    <property type="entry name" value="Quinoprotein alcohol dehydrogenase-like"/>
    <property type="match status" value="1"/>
</dbReference>
<dbReference type="InterPro" id="IPR011047">
    <property type="entry name" value="Quinoprotein_ADH-like_sf"/>
</dbReference>
<organism evidence="2 3">
    <name type="scientific">Lactobacillus helveticus</name>
    <name type="common">Lactobacillus suntoryeus</name>
    <dbReference type="NCBI Taxonomy" id="1587"/>
    <lineage>
        <taxon>Bacteria</taxon>
        <taxon>Bacillati</taxon>
        <taxon>Bacillota</taxon>
        <taxon>Bacilli</taxon>
        <taxon>Lactobacillales</taxon>
        <taxon>Lactobacillaceae</taxon>
        <taxon>Lactobacillus</taxon>
    </lineage>
</organism>
<protein>
    <submittedName>
        <fullName evidence="2">Outer membrane protein assembly factor BamB</fullName>
    </submittedName>
</protein>
<gene>
    <name evidence="2" type="ORF">IMAU50013_00194</name>
</gene>
<dbReference type="PANTHER" id="PTHR34512:SF30">
    <property type="entry name" value="OUTER MEMBRANE PROTEIN ASSEMBLY FACTOR BAMB"/>
    <property type="match status" value="1"/>
</dbReference>
<name>A0A9Q5BZS2_LACHE</name>
<dbReference type="AlphaFoldDB" id="A0A9Q5BZS2"/>
<dbReference type="InterPro" id="IPR015943">
    <property type="entry name" value="WD40/YVTN_repeat-like_dom_sf"/>
</dbReference>
<dbReference type="Gene3D" id="2.40.10.480">
    <property type="match status" value="1"/>
</dbReference>
<evidence type="ECO:0000313" key="3">
    <source>
        <dbReference type="Proteomes" id="UP000601587"/>
    </source>
</evidence>
<dbReference type="Gene3D" id="2.130.10.10">
    <property type="entry name" value="YVTN repeat-like/Quinoprotein amine dehydrogenase"/>
    <property type="match status" value="1"/>
</dbReference>
<reference evidence="2" key="1">
    <citation type="submission" date="2019-09" db="EMBL/GenBank/DDBJ databases">
        <title>Comparative genomic analysis of Lactobacillus helveticus.</title>
        <authorList>
            <person name="Zhang H."/>
            <person name="Chen Y."/>
            <person name="Zhong Z."/>
        </authorList>
    </citation>
    <scope>NUCLEOTIDE SEQUENCE</scope>
    <source>
        <strain evidence="2">IMAU50013</strain>
    </source>
</reference>
<comment type="caution">
    <text evidence="2">The sequence shown here is derived from an EMBL/GenBank/DDBJ whole genome shotgun (WGS) entry which is preliminary data.</text>
</comment>
<dbReference type="Pfam" id="PF13360">
    <property type="entry name" value="PQQ_2"/>
    <property type="match status" value="1"/>
</dbReference>
<evidence type="ECO:0000313" key="2">
    <source>
        <dbReference type="EMBL" id="NRN90669.1"/>
    </source>
</evidence>
<proteinExistence type="predicted"/>
<dbReference type="EMBL" id="WCGB01000002">
    <property type="protein sequence ID" value="NRN90669.1"/>
    <property type="molecule type" value="Genomic_DNA"/>
</dbReference>
<evidence type="ECO:0000259" key="1">
    <source>
        <dbReference type="Pfam" id="PF13360"/>
    </source>
</evidence>
<dbReference type="RefSeq" id="WP_023061364.1">
    <property type="nucleotide sequence ID" value="NZ_CP150826.1"/>
</dbReference>